<dbReference type="CDD" id="cd02231">
    <property type="entry name" value="cupin_BLL6423-like"/>
    <property type="match status" value="1"/>
</dbReference>
<dbReference type="AlphaFoldDB" id="A0A423WQ49"/>
<dbReference type="PANTHER" id="PTHR36156:SF2">
    <property type="entry name" value="CUPIN TYPE-2 DOMAIN-CONTAINING PROTEIN"/>
    <property type="match status" value="1"/>
</dbReference>
<dbReference type="Gene3D" id="2.60.120.10">
    <property type="entry name" value="Jelly Rolls"/>
    <property type="match status" value="1"/>
</dbReference>
<dbReference type="PANTHER" id="PTHR36156">
    <property type="entry name" value="SLR2101 PROTEIN"/>
    <property type="match status" value="1"/>
</dbReference>
<dbReference type="Proteomes" id="UP000284375">
    <property type="component" value="Unassembled WGS sequence"/>
</dbReference>
<reference evidence="2 3" key="1">
    <citation type="submission" date="2015-09" db="EMBL/GenBank/DDBJ databases">
        <title>Host preference determinants of Valsa canker pathogens revealed by comparative genomics.</title>
        <authorList>
            <person name="Yin Z."/>
            <person name="Huang L."/>
        </authorList>
    </citation>
    <scope>NUCLEOTIDE SEQUENCE [LARGE SCALE GENOMIC DNA]</scope>
    <source>
        <strain evidence="2 3">YSFL</strain>
    </source>
</reference>
<dbReference type="SUPFAM" id="SSF51182">
    <property type="entry name" value="RmlC-like cupins"/>
    <property type="match status" value="1"/>
</dbReference>
<sequence>MVSVDRPPTENQISSNPGAKIHITTHNDEGKAVVKTTDPVKWVRYDNDQLVMSVLYTTLFPPDLNDEADIKLHQSREEQATGLALKGGTVLRYVEYTCMMHRTQSLDYGIVMEGSVVAVLDSGEEHVMHRGDVMVQRATMHAWRNPSETDWARMIFSLQDAKPLFIGEERFREAGVENIPPSGNDD</sequence>
<evidence type="ECO:0000313" key="2">
    <source>
        <dbReference type="EMBL" id="ROW05547.1"/>
    </source>
</evidence>
<keyword evidence="3" id="KW-1185">Reference proteome</keyword>
<proteinExistence type="predicted"/>
<accession>A0A423WQ49</accession>
<dbReference type="InterPro" id="IPR047142">
    <property type="entry name" value="OryJ/VirC-like"/>
</dbReference>
<protein>
    <recommendedName>
        <fullName evidence="4">Cupin 2 conserved barrel domain-containing protein</fullName>
    </recommendedName>
</protein>
<feature type="region of interest" description="Disordered" evidence="1">
    <location>
        <begin position="1"/>
        <end position="22"/>
    </location>
</feature>
<name>A0A423WQ49_CYTCH</name>
<dbReference type="InterPro" id="IPR011051">
    <property type="entry name" value="RmlC_Cupin_sf"/>
</dbReference>
<organism evidence="2 3">
    <name type="scientific">Cytospora chrysosperma</name>
    <name type="common">Cytospora canker fungus</name>
    <name type="synonym">Sphaeria chrysosperma</name>
    <dbReference type="NCBI Taxonomy" id="252740"/>
    <lineage>
        <taxon>Eukaryota</taxon>
        <taxon>Fungi</taxon>
        <taxon>Dikarya</taxon>
        <taxon>Ascomycota</taxon>
        <taxon>Pezizomycotina</taxon>
        <taxon>Sordariomycetes</taxon>
        <taxon>Sordariomycetidae</taxon>
        <taxon>Diaporthales</taxon>
        <taxon>Cytosporaceae</taxon>
        <taxon>Cytospora</taxon>
    </lineage>
</organism>
<dbReference type="InterPro" id="IPR014710">
    <property type="entry name" value="RmlC-like_jellyroll"/>
</dbReference>
<comment type="caution">
    <text evidence="2">The sequence shown here is derived from an EMBL/GenBank/DDBJ whole genome shotgun (WGS) entry which is preliminary data.</text>
</comment>
<dbReference type="OrthoDB" id="5840532at2759"/>
<evidence type="ECO:0008006" key="4">
    <source>
        <dbReference type="Google" id="ProtNLM"/>
    </source>
</evidence>
<evidence type="ECO:0000313" key="3">
    <source>
        <dbReference type="Proteomes" id="UP000284375"/>
    </source>
</evidence>
<gene>
    <name evidence="2" type="ORF">VSDG_00244</name>
</gene>
<evidence type="ECO:0000256" key="1">
    <source>
        <dbReference type="SAM" id="MobiDB-lite"/>
    </source>
</evidence>
<dbReference type="EMBL" id="LJZO01000001">
    <property type="protein sequence ID" value="ROW05547.1"/>
    <property type="molecule type" value="Genomic_DNA"/>
</dbReference>